<keyword evidence="1" id="KW-0175">Coiled coil</keyword>
<dbReference type="Proteomes" id="UP000789831">
    <property type="component" value="Unassembled WGS sequence"/>
</dbReference>
<evidence type="ECO:0000256" key="1">
    <source>
        <dbReference type="SAM" id="Coils"/>
    </source>
</evidence>
<accession>A0A9N8Z8H7</accession>
<evidence type="ECO:0000313" key="3">
    <source>
        <dbReference type="Proteomes" id="UP000789831"/>
    </source>
</evidence>
<dbReference type="AlphaFoldDB" id="A0A9N8Z8H7"/>
<gene>
    <name evidence="2" type="ORF">AGERDE_LOCUS2829</name>
</gene>
<comment type="caution">
    <text evidence="2">The sequence shown here is derived from an EMBL/GenBank/DDBJ whole genome shotgun (WGS) entry which is preliminary data.</text>
</comment>
<dbReference type="EMBL" id="CAJVPL010000248">
    <property type="protein sequence ID" value="CAG8472908.1"/>
    <property type="molecule type" value="Genomic_DNA"/>
</dbReference>
<keyword evidence="3" id="KW-1185">Reference proteome</keyword>
<organism evidence="2 3">
    <name type="scientific">Ambispora gerdemannii</name>
    <dbReference type="NCBI Taxonomy" id="144530"/>
    <lineage>
        <taxon>Eukaryota</taxon>
        <taxon>Fungi</taxon>
        <taxon>Fungi incertae sedis</taxon>
        <taxon>Mucoromycota</taxon>
        <taxon>Glomeromycotina</taxon>
        <taxon>Glomeromycetes</taxon>
        <taxon>Archaeosporales</taxon>
        <taxon>Ambisporaceae</taxon>
        <taxon>Ambispora</taxon>
    </lineage>
</organism>
<evidence type="ECO:0000313" key="2">
    <source>
        <dbReference type="EMBL" id="CAG8472908.1"/>
    </source>
</evidence>
<proteinExistence type="predicted"/>
<dbReference type="OrthoDB" id="2431255at2759"/>
<protein>
    <submittedName>
        <fullName evidence="2">2994_t:CDS:1</fullName>
    </submittedName>
</protein>
<reference evidence="2" key="1">
    <citation type="submission" date="2021-06" db="EMBL/GenBank/DDBJ databases">
        <authorList>
            <person name="Kallberg Y."/>
            <person name="Tangrot J."/>
            <person name="Rosling A."/>
        </authorList>
    </citation>
    <scope>NUCLEOTIDE SEQUENCE</scope>
    <source>
        <strain evidence="2">MT106</strain>
    </source>
</reference>
<name>A0A9N8Z8H7_9GLOM</name>
<sequence length="104" mass="12554">MTNVQRLELELKVHQHNLDHPKQELEEFEKQCLLNKIRIWERKIGSCKDDLAKAEEAYENEKRELCQRLAYEKEDIPAPFLRNPEERIDPITRKLVVNHKDYSK</sequence>
<feature type="coiled-coil region" evidence="1">
    <location>
        <begin position="37"/>
        <end position="68"/>
    </location>
</feature>